<dbReference type="GO" id="GO:0005829">
    <property type="term" value="C:cytosol"/>
    <property type="evidence" value="ECO:0007669"/>
    <property type="project" value="TreeGrafter"/>
</dbReference>
<dbReference type="Pfam" id="PF00126">
    <property type="entry name" value="HTH_1"/>
    <property type="match status" value="1"/>
</dbReference>
<evidence type="ECO:0000256" key="2">
    <source>
        <dbReference type="ARBA" id="ARBA00023015"/>
    </source>
</evidence>
<dbReference type="InterPro" id="IPR005119">
    <property type="entry name" value="LysR_subst-bd"/>
</dbReference>
<gene>
    <name evidence="6" type="ordered locus">LMRG_00122</name>
</gene>
<evidence type="ECO:0000313" key="7">
    <source>
        <dbReference type="Proteomes" id="UP000001288"/>
    </source>
</evidence>
<dbReference type="InterPro" id="IPR050950">
    <property type="entry name" value="HTH-type_LysR_regulators"/>
</dbReference>
<evidence type="ECO:0000313" key="6">
    <source>
        <dbReference type="EMBL" id="AEO05441.1"/>
    </source>
</evidence>
<keyword evidence="2" id="KW-0805">Transcription regulation</keyword>
<dbReference type="PANTHER" id="PTHR30419:SF8">
    <property type="entry name" value="NITROGEN ASSIMILATION TRANSCRIPTIONAL ACTIVATOR-RELATED"/>
    <property type="match status" value="1"/>
</dbReference>
<dbReference type="InterPro" id="IPR000847">
    <property type="entry name" value="LysR_HTH_N"/>
</dbReference>
<dbReference type="HOGENOM" id="CLU_039613_6_2_9"/>
<dbReference type="GO" id="GO:0003677">
    <property type="term" value="F:DNA binding"/>
    <property type="evidence" value="ECO:0007669"/>
    <property type="project" value="UniProtKB-KW"/>
</dbReference>
<evidence type="ECO:0000256" key="1">
    <source>
        <dbReference type="ARBA" id="ARBA00009437"/>
    </source>
</evidence>
<dbReference type="PRINTS" id="PR00039">
    <property type="entry name" value="HTHLYSR"/>
</dbReference>
<name>A0A0H3G9A6_LISM4</name>
<dbReference type="PROSITE" id="PS50931">
    <property type="entry name" value="HTH_LYSR"/>
    <property type="match status" value="1"/>
</dbReference>
<dbReference type="RefSeq" id="WP_003722980.1">
    <property type="nucleotide sequence ID" value="NC_017544.1"/>
</dbReference>
<dbReference type="SUPFAM" id="SSF53850">
    <property type="entry name" value="Periplasmic binding protein-like II"/>
    <property type="match status" value="1"/>
</dbReference>
<evidence type="ECO:0000256" key="3">
    <source>
        <dbReference type="ARBA" id="ARBA00023125"/>
    </source>
</evidence>
<keyword evidence="3" id="KW-0238">DNA-binding</keyword>
<dbReference type="SUPFAM" id="SSF46785">
    <property type="entry name" value="Winged helix' DNA-binding domain"/>
    <property type="match status" value="1"/>
</dbReference>
<feature type="domain" description="HTH lysR-type" evidence="5">
    <location>
        <begin position="1"/>
        <end position="58"/>
    </location>
</feature>
<evidence type="ECO:0000259" key="5">
    <source>
        <dbReference type="PROSITE" id="PS50931"/>
    </source>
</evidence>
<dbReference type="Pfam" id="PF03466">
    <property type="entry name" value="LysR_substrate"/>
    <property type="match status" value="1"/>
</dbReference>
<reference evidence="7" key="1">
    <citation type="submission" date="2010-04" db="EMBL/GenBank/DDBJ databases">
        <title>The genome sequence of Listeria monocytogenes strain 10403S.</title>
        <authorList>
            <consortium name="The Broad Institute Genome Sequencing Platform"/>
            <consortium name="The Broad Institute Genome Sequencing Center for Infectious Disease."/>
            <person name="Borowsky M."/>
            <person name="Borodovsky M."/>
            <person name="Young S.K."/>
            <person name="Zeng Q."/>
            <person name="Koehrsen M."/>
            <person name="Fitzgerald M."/>
            <person name="Wiedmann M."/>
            <person name="Swaminathan B."/>
            <person name="Lauer P."/>
            <person name="Portnoy D."/>
            <person name="Cossart P."/>
            <person name="Buchrieser C."/>
            <person name="Higgins D."/>
            <person name="Abouelleil A."/>
            <person name="Alvarado L."/>
            <person name="Arachchi H.M."/>
            <person name="Berlin A."/>
            <person name="Borenstein D."/>
            <person name="Brown A."/>
            <person name="Chapman S.B."/>
            <person name="Chen Z."/>
            <person name="Dunbar C.D."/>
            <person name="Engels R."/>
            <person name="Freedman E."/>
            <person name="Gearin G."/>
            <person name="Gellesch M."/>
            <person name="Goldberg J."/>
            <person name="Griggs A."/>
            <person name="Gujja S."/>
            <person name="Heilman E."/>
            <person name="Heiman D."/>
            <person name="Howarth C."/>
            <person name="Jen D."/>
            <person name="Larson L."/>
            <person name="Lui A."/>
            <person name="MacDonald J."/>
            <person name="Mehta T."/>
            <person name="Montmayeur A."/>
            <person name="Neiman D."/>
            <person name="Park D."/>
            <person name="Pearson M."/>
            <person name="Priest M."/>
            <person name="Richards J."/>
            <person name="Roberts A."/>
            <person name="Saif S."/>
            <person name="Shea T."/>
            <person name="Shenoy N."/>
            <person name="Sisk P."/>
            <person name="Stolte C."/>
            <person name="Sykes S."/>
            <person name="Walk T."/>
            <person name="White J."/>
            <person name="Yandava C."/>
            <person name="Haas B."/>
            <person name="Nusbaum C."/>
            <person name="Birren B."/>
        </authorList>
    </citation>
    <scope>NUCLEOTIDE SEQUENCE [LARGE SCALE GENOMIC DNA]</scope>
    <source>
        <strain evidence="7">10403S</strain>
    </source>
</reference>
<dbReference type="PANTHER" id="PTHR30419">
    <property type="entry name" value="HTH-TYPE TRANSCRIPTIONAL REGULATOR YBHD"/>
    <property type="match status" value="1"/>
</dbReference>
<dbReference type="FunFam" id="1.10.10.10:FF:000001">
    <property type="entry name" value="LysR family transcriptional regulator"/>
    <property type="match status" value="1"/>
</dbReference>
<protein>
    <recommendedName>
        <fullName evidence="5">HTH lysR-type domain-containing protein</fullName>
    </recommendedName>
</protein>
<comment type="similarity">
    <text evidence="1">Belongs to the LysR transcriptional regulatory family.</text>
</comment>
<proteinExistence type="inferred from homology"/>
<dbReference type="GO" id="GO:0003700">
    <property type="term" value="F:DNA-binding transcription factor activity"/>
    <property type="evidence" value="ECO:0007669"/>
    <property type="project" value="InterPro"/>
</dbReference>
<organism evidence="6 7">
    <name type="scientific">Listeria monocytogenes serotype 1/2a (strain 10403S)</name>
    <dbReference type="NCBI Taxonomy" id="393133"/>
    <lineage>
        <taxon>Bacteria</taxon>
        <taxon>Bacillati</taxon>
        <taxon>Bacillota</taxon>
        <taxon>Bacilli</taxon>
        <taxon>Bacillales</taxon>
        <taxon>Listeriaceae</taxon>
        <taxon>Listeria</taxon>
    </lineage>
</organism>
<dbReference type="EMBL" id="CP002002">
    <property type="protein sequence ID" value="AEO05441.1"/>
    <property type="molecule type" value="Genomic_DNA"/>
</dbReference>
<dbReference type="Proteomes" id="UP000001288">
    <property type="component" value="Chromosome"/>
</dbReference>
<dbReference type="Gene3D" id="3.40.190.290">
    <property type="match status" value="1"/>
</dbReference>
<dbReference type="InterPro" id="IPR036390">
    <property type="entry name" value="WH_DNA-bd_sf"/>
</dbReference>
<sequence>MELRVLNYFLTVAREKTISRAADVLHLSQPTLSKQLKELEEELGVTLFIRGNRSITLTEDGLYLANRGKEILSLVELTTSNLLQNETISGKIMIGAAETRGFEFIGSLLHELREKHPDITFQLHSGNADDVLEKIEHGLLDFGLVINPVEKLQYDYLPLTIEDTWGILVNTKHPLAKKTVVTPSDIETNPIVVSNQSFIDNQLASWLGGHFEQLNVIGRYNLLYNASLLAKENIASILCIDGIINTENTNLKFIPFSPPLTAGLSIVWKKNQTFSSASKEFLRLIQKTCSK</sequence>
<dbReference type="KEGG" id="lmt:LMRG_00122"/>
<evidence type="ECO:0000256" key="4">
    <source>
        <dbReference type="ARBA" id="ARBA00023163"/>
    </source>
</evidence>
<keyword evidence="4" id="KW-0804">Transcription</keyword>
<dbReference type="InterPro" id="IPR036388">
    <property type="entry name" value="WH-like_DNA-bd_sf"/>
</dbReference>
<accession>A0A0H3G9A6</accession>
<dbReference type="AlphaFoldDB" id="A0A0H3G9A6"/>
<dbReference type="CDD" id="cd05466">
    <property type="entry name" value="PBP2_LTTR_substrate"/>
    <property type="match status" value="1"/>
</dbReference>
<dbReference type="Gene3D" id="1.10.10.10">
    <property type="entry name" value="Winged helix-like DNA-binding domain superfamily/Winged helix DNA-binding domain"/>
    <property type="match status" value="1"/>
</dbReference>